<dbReference type="Gramene" id="rna-gnl|WGS:JABURB|Cocit.L1281.1">
    <property type="protein sequence ID" value="cds-KAF7849065.1"/>
    <property type="gene ID" value="gene-BT93_L1281"/>
</dbReference>
<feature type="compositionally biased region" description="Low complexity" evidence="1">
    <location>
        <begin position="60"/>
        <end position="72"/>
    </location>
</feature>
<evidence type="ECO:0000313" key="3">
    <source>
        <dbReference type="Proteomes" id="UP000806378"/>
    </source>
</evidence>
<feature type="region of interest" description="Disordered" evidence="1">
    <location>
        <begin position="196"/>
        <end position="320"/>
    </location>
</feature>
<feature type="region of interest" description="Disordered" evidence="1">
    <location>
        <begin position="50"/>
        <end position="158"/>
    </location>
</feature>
<proteinExistence type="predicted"/>
<dbReference type="EMBL" id="MU089882">
    <property type="protein sequence ID" value="KAF7849065.1"/>
    <property type="molecule type" value="Genomic_DNA"/>
</dbReference>
<feature type="compositionally biased region" description="Basic and acidic residues" evidence="1">
    <location>
        <begin position="241"/>
        <end position="254"/>
    </location>
</feature>
<organism evidence="2 3">
    <name type="scientific">Corymbia citriodora subsp. variegata</name>
    <dbReference type="NCBI Taxonomy" id="360336"/>
    <lineage>
        <taxon>Eukaryota</taxon>
        <taxon>Viridiplantae</taxon>
        <taxon>Streptophyta</taxon>
        <taxon>Embryophyta</taxon>
        <taxon>Tracheophyta</taxon>
        <taxon>Spermatophyta</taxon>
        <taxon>Magnoliopsida</taxon>
        <taxon>eudicotyledons</taxon>
        <taxon>Gunneridae</taxon>
        <taxon>Pentapetalae</taxon>
        <taxon>rosids</taxon>
        <taxon>malvids</taxon>
        <taxon>Myrtales</taxon>
        <taxon>Myrtaceae</taxon>
        <taxon>Myrtoideae</taxon>
        <taxon>Eucalypteae</taxon>
        <taxon>Corymbia</taxon>
    </lineage>
</organism>
<feature type="compositionally biased region" description="Low complexity" evidence="1">
    <location>
        <begin position="289"/>
        <end position="307"/>
    </location>
</feature>
<accession>A0A8T0CSZ6</accession>
<reference evidence="2" key="1">
    <citation type="submission" date="2020-05" db="EMBL/GenBank/DDBJ databases">
        <title>WGS assembly of Corymbia citriodora subspecies variegata.</title>
        <authorList>
            <person name="Barry K."/>
            <person name="Hundley H."/>
            <person name="Shu S."/>
            <person name="Jenkins J."/>
            <person name="Grimwood J."/>
            <person name="Baten A."/>
        </authorList>
    </citation>
    <scope>NUCLEOTIDE SEQUENCE</scope>
    <source>
        <strain evidence="2">CV2-018</strain>
    </source>
</reference>
<protein>
    <submittedName>
        <fullName evidence="2">Uncharacterized protein</fullName>
    </submittedName>
</protein>
<comment type="caution">
    <text evidence="2">The sequence shown here is derived from an EMBL/GenBank/DDBJ whole genome shotgun (WGS) entry which is preliminary data.</text>
</comment>
<evidence type="ECO:0000256" key="1">
    <source>
        <dbReference type="SAM" id="MobiDB-lite"/>
    </source>
</evidence>
<dbReference type="AlphaFoldDB" id="A0A8T0CSZ6"/>
<feature type="compositionally biased region" description="Basic and acidic residues" evidence="1">
    <location>
        <begin position="111"/>
        <end position="121"/>
    </location>
</feature>
<feature type="compositionally biased region" description="Low complexity" evidence="1">
    <location>
        <begin position="217"/>
        <end position="237"/>
    </location>
</feature>
<keyword evidence="3" id="KW-1185">Reference proteome</keyword>
<feature type="compositionally biased region" description="Polar residues" evidence="1">
    <location>
        <begin position="122"/>
        <end position="134"/>
    </location>
</feature>
<gene>
    <name evidence="2" type="ORF">BT93_L1281</name>
</gene>
<evidence type="ECO:0000313" key="2">
    <source>
        <dbReference type="EMBL" id="KAF7849065.1"/>
    </source>
</evidence>
<dbReference type="Proteomes" id="UP000806378">
    <property type="component" value="Unassembled WGS sequence"/>
</dbReference>
<name>A0A8T0CSZ6_CORYI</name>
<feature type="compositionally biased region" description="Low complexity" evidence="1">
    <location>
        <begin position="139"/>
        <end position="149"/>
    </location>
</feature>
<sequence>MVRRTHGHLQGVGTSDTAAGFWPKIRCRSAKGGNRGRRERFGWGWLSGRLGDGGWRSGRRPAAGAAAPVAGSTEPEPVGRETSTAASRAGLGRPSGDQRTEGRRWLNRGRPAGDRRGDRSSCRMQTRPRQSRPSKASADRGSPAAAAANRGGGQEDRSWTRLADGDLAASRGGGGAAVAAVAGQLRRGCWPLHEGREALAGGQRGSRPPSDRPPSPAAGKAAFARGQAMARPASPRSGRSRGRDPRRRPLDRGKAASPRPASPRSGQSRGRDPRRQPPGLGEVTGEGFAALAQWPAASSAVAGHCQCQGGGGEGRRGEKN</sequence>